<accession>H3RDQ1</accession>
<dbReference type="OrthoDB" id="9134780at2"/>
<reference evidence="2 3" key="1">
    <citation type="journal article" date="2012" name="Mol. Microbiol.">
        <title>The genetic and structural basis of two distinct terminal side branch residues in stewartan and amylovoran exopolysaccharides and their potential role in host adaptation.</title>
        <authorList>
            <person name="Wang X."/>
            <person name="Yang F."/>
            <person name="von Bodman S.B."/>
        </authorList>
    </citation>
    <scope>NUCLEOTIDE SEQUENCE [LARGE SCALE GENOMIC DNA]</scope>
    <source>
        <strain evidence="2 3">DC283</strain>
    </source>
</reference>
<name>H3RDQ1_PANSE</name>
<gene>
    <name evidence="2" type="ORF">CKS_2626</name>
    <name evidence="1" type="ORF">DSJ_12220</name>
</gene>
<evidence type="ECO:0000313" key="2">
    <source>
        <dbReference type="EMBL" id="EHU00490.1"/>
    </source>
</evidence>
<dbReference type="AlphaFoldDB" id="H3RDQ1"/>
<dbReference type="EMBL" id="AHIE01000017">
    <property type="protein sequence ID" value="EHU00490.1"/>
    <property type="molecule type" value="Genomic_DNA"/>
</dbReference>
<dbReference type="EMBL" id="CP017581">
    <property type="protein sequence ID" value="ARF50033.1"/>
    <property type="molecule type" value="Genomic_DNA"/>
</dbReference>
<dbReference type="Proteomes" id="UP000192380">
    <property type="component" value="Chromosome"/>
</dbReference>
<proteinExistence type="predicted"/>
<dbReference type="STRING" id="660596.DSJ_12220"/>
<evidence type="ECO:0000313" key="4">
    <source>
        <dbReference type="Proteomes" id="UP000192380"/>
    </source>
</evidence>
<keyword evidence="4" id="KW-1185">Reference proteome</keyword>
<evidence type="ECO:0000313" key="1">
    <source>
        <dbReference type="EMBL" id="ARF50033.1"/>
    </source>
</evidence>
<reference evidence="1 4" key="3">
    <citation type="submission" date="2016-10" db="EMBL/GenBank/DDBJ databases">
        <title>Complete Genome Assembly of Pantoea stewartii subsp. stewartii DC283, a Corn Pathogen.</title>
        <authorList>
            <person name="Duong D.A."/>
            <person name="Stevens A.M."/>
            <person name="Jensen R.V."/>
        </authorList>
    </citation>
    <scope>NUCLEOTIDE SEQUENCE [LARGE SCALE GENOMIC DNA]</scope>
    <source>
        <strain evidence="1 4">DC283</strain>
    </source>
</reference>
<dbReference type="Proteomes" id="UP000005050">
    <property type="component" value="Unassembled WGS sequence"/>
</dbReference>
<evidence type="ECO:0000313" key="3">
    <source>
        <dbReference type="Proteomes" id="UP000005050"/>
    </source>
</evidence>
<sequence>MDASKLREKVYIGYGKAAKRIGYNAQQFRATSAFNPLATAALQSLPASFTTNYSYSAPNKYGQATWLGVFDGRAFLPGDYLVSPEDGTFFVAAMQTTLPILLVSCNRTISILRPSMGGGPGAIGYGGDTAASEVPIMTNWPCSMLQGSKGEKNEVGLPADAKNPWFNVLLPYVNGVTLRTADIITDDLGGRYKLTSAELTDLGWRLTAQQVRP</sequence>
<organism evidence="2 3">
    <name type="scientific">Pantoea stewartii subsp. stewartii DC283</name>
    <dbReference type="NCBI Taxonomy" id="660596"/>
    <lineage>
        <taxon>Bacteria</taxon>
        <taxon>Pseudomonadati</taxon>
        <taxon>Pseudomonadota</taxon>
        <taxon>Gammaproteobacteria</taxon>
        <taxon>Enterobacterales</taxon>
        <taxon>Erwiniaceae</taxon>
        <taxon>Pantoea</taxon>
    </lineage>
</organism>
<dbReference type="RefSeq" id="WP_006119519.1">
    <property type="nucleotide sequence ID" value="NZ_AHIE01000017.1"/>
</dbReference>
<reference evidence="2" key="2">
    <citation type="submission" date="2012-01" db="EMBL/GenBank/DDBJ databases">
        <authorList>
            <person name="Biehl B.S."/>
            <person name="Ding Y."/>
            <person name="Dugan-Rocha S.P."/>
            <person name="Gibbs R.A."/>
            <person name="Glasner J.D."/>
            <person name="Kovar C."/>
            <person name="Muzny D.M."/>
            <person name="Neeno-Eckwall E.C."/>
            <person name="Perna N.T."/>
            <person name="Qin X."/>
            <person name="von Bodman S.B."/>
            <person name="Weinstock G.M."/>
        </authorList>
    </citation>
    <scope>NUCLEOTIDE SEQUENCE</scope>
    <source>
        <strain evidence="2">DC283</strain>
    </source>
</reference>
<protein>
    <submittedName>
        <fullName evidence="2">Uncharacterized protein</fullName>
    </submittedName>
</protein>
<dbReference type="PATRIC" id="fig|660596.6.peg.2174"/>
<dbReference type="KEGG" id="pstw:DSJ_12220"/>